<accession>A0AAD2DYX9</accession>
<dbReference type="PANTHER" id="PTHR45665">
    <property type="entry name" value="AQUAPORIN-8"/>
    <property type="match status" value="1"/>
</dbReference>
<reference evidence="10" key="1">
    <citation type="submission" date="2023-05" db="EMBL/GenBank/DDBJ databases">
        <authorList>
            <person name="Huff M."/>
        </authorList>
    </citation>
    <scope>NUCLEOTIDE SEQUENCE</scope>
</reference>
<dbReference type="Gene3D" id="1.20.1080.10">
    <property type="entry name" value="Glycerol uptake facilitator protein"/>
    <property type="match status" value="2"/>
</dbReference>
<dbReference type="AlphaFoldDB" id="A0AAD2DYX9"/>
<dbReference type="InterPro" id="IPR034294">
    <property type="entry name" value="Aquaporin_transptr"/>
</dbReference>
<dbReference type="GO" id="GO:0016020">
    <property type="term" value="C:membrane"/>
    <property type="evidence" value="ECO:0007669"/>
    <property type="project" value="UniProtKB-SubCell"/>
</dbReference>
<gene>
    <name evidence="10" type="ORF">FPE_LOCUS16342</name>
</gene>
<dbReference type="GO" id="GO:0015250">
    <property type="term" value="F:water channel activity"/>
    <property type="evidence" value="ECO:0007669"/>
    <property type="project" value="TreeGrafter"/>
</dbReference>
<sequence>MAYNKLTWNAPSSPSGLVSAAVAHVFALFMVVSVSANVSGGHVNPAVTLFCFLVETSLSSEVSFTSSLSCWALLLLVFSSCSQLVDCTLIFVFAGEGSSMAYNKLTWNAPSSPSGLVSTVVAYGFALFMAVSVSANVSGGHVNPAVTLFCFLVETSLSSEVSFTSSSLSCWALLLLVFSSCSQLVDCGDGDASVGSHNASCEGKTQQRSRCRLSEHRL</sequence>
<proteinExistence type="inferred from homology"/>
<keyword evidence="3 8" id="KW-0812">Transmembrane</keyword>
<dbReference type="InterPro" id="IPR000425">
    <property type="entry name" value="MIP"/>
</dbReference>
<comment type="subcellular location">
    <subcellularLocation>
        <location evidence="1">Membrane</location>
        <topology evidence="1">Multi-pass membrane protein</topology>
    </subcellularLocation>
</comment>
<evidence type="ECO:0000256" key="7">
    <source>
        <dbReference type="ARBA" id="ARBA00038477"/>
    </source>
</evidence>
<evidence type="ECO:0000313" key="10">
    <source>
        <dbReference type="EMBL" id="CAI9769948.1"/>
    </source>
</evidence>
<dbReference type="PANTHER" id="PTHR45665:SF54">
    <property type="entry name" value="AQUAPORIN TIP1-1"/>
    <property type="match status" value="1"/>
</dbReference>
<dbReference type="EMBL" id="OU503045">
    <property type="protein sequence ID" value="CAI9769948.1"/>
    <property type="molecule type" value="Genomic_DNA"/>
</dbReference>
<feature type="transmembrane region" description="Helical" evidence="9">
    <location>
        <begin position="114"/>
        <end position="133"/>
    </location>
</feature>
<dbReference type="Proteomes" id="UP000834106">
    <property type="component" value="Chromosome 10"/>
</dbReference>
<evidence type="ECO:0000256" key="2">
    <source>
        <dbReference type="ARBA" id="ARBA00022448"/>
    </source>
</evidence>
<dbReference type="InterPro" id="IPR023271">
    <property type="entry name" value="Aquaporin-like"/>
</dbReference>
<keyword evidence="11" id="KW-1185">Reference proteome</keyword>
<dbReference type="PRINTS" id="PR00783">
    <property type="entry name" value="MINTRINSICP"/>
</dbReference>
<evidence type="ECO:0000256" key="6">
    <source>
        <dbReference type="ARBA" id="ARBA00023136"/>
    </source>
</evidence>
<evidence type="ECO:0000256" key="8">
    <source>
        <dbReference type="RuleBase" id="RU000477"/>
    </source>
</evidence>
<evidence type="ECO:0000256" key="5">
    <source>
        <dbReference type="ARBA" id="ARBA00022989"/>
    </source>
</evidence>
<name>A0AAD2DYX9_9LAMI</name>
<protein>
    <submittedName>
        <fullName evidence="10">Uncharacterized protein</fullName>
    </submittedName>
</protein>
<organism evidence="10 11">
    <name type="scientific">Fraxinus pennsylvanica</name>
    <dbReference type="NCBI Taxonomy" id="56036"/>
    <lineage>
        <taxon>Eukaryota</taxon>
        <taxon>Viridiplantae</taxon>
        <taxon>Streptophyta</taxon>
        <taxon>Embryophyta</taxon>
        <taxon>Tracheophyta</taxon>
        <taxon>Spermatophyta</taxon>
        <taxon>Magnoliopsida</taxon>
        <taxon>eudicotyledons</taxon>
        <taxon>Gunneridae</taxon>
        <taxon>Pentapetalae</taxon>
        <taxon>asterids</taxon>
        <taxon>lamiids</taxon>
        <taxon>Lamiales</taxon>
        <taxon>Oleaceae</taxon>
        <taxon>Oleeae</taxon>
        <taxon>Fraxinus</taxon>
    </lineage>
</organism>
<keyword evidence="4" id="KW-0677">Repeat</keyword>
<evidence type="ECO:0000313" key="11">
    <source>
        <dbReference type="Proteomes" id="UP000834106"/>
    </source>
</evidence>
<evidence type="ECO:0000256" key="3">
    <source>
        <dbReference type="ARBA" id="ARBA00022692"/>
    </source>
</evidence>
<feature type="transmembrane region" description="Helical" evidence="9">
    <location>
        <begin position="71"/>
        <end position="94"/>
    </location>
</feature>
<evidence type="ECO:0000256" key="4">
    <source>
        <dbReference type="ARBA" id="ARBA00022737"/>
    </source>
</evidence>
<dbReference type="SUPFAM" id="SSF81338">
    <property type="entry name" value="Aquaporin-like"/>
    <property type="match status" value="2"/>
</dbReference>
<evidence type="ECO:0000256" key="9">
    <source>
        <dbReference type="SAM" id="Phobius"/>
    </source>
</evidence>
<keyword evidence="6 9" id="KW-0472">Membrane</keyword>
<comment type="similarity">
    <text evidence="7">Belongs to the MIP/aquaporin (TC 1.A.8) family. TIP (TC 1.A.8.10) subfamily.</text>
</comment>
<keyword evidence="5 9" id="KW-1133">Transmembrane helix</keyword>
<evidence type="ECO:0000256" key="1">
    <source>
        <dbReference type="ARBA" id="ARBA00004141"/>
    </source>
</evidence>
<keyword evidence="2 8" id="KW-0813">Transport</keyword>
<dbReference type="Pfam" id="PF00230">
    <property type="entry name" value="MIP"/>
    <property type="match status" value="2"/>
</dbReference>